<dbReference type="PANTHER" id="PTHR30373:SF2">
    <property type="entry name" value="UPF0603 PROTEIN YGCG"/>
    <property type="match status" value="1"/>
</dbReference>
<organism evidence="4 5">
    <name type="scientific">Novosphingobium aquiterrae</name>
    <dbReference type="NCBI Taxonomy" id="624388"/>
    <lineage>
        <taxon>Bacteria</taxon>
        <taxon>Pseudomonadati</taxon>
        <taxon>Pseudomonadota</taxon>
        <taxon>Alphaproteobacteria</taxon>
        <taxon>Sphingomonadales</taxon>
        <taxon>Sphingomonadaceae</taxon>
        <taxon>Novosphingobium</taxon>
    </lineage>
</organism>
<protein>
    <submittedName>
        <fullName evidence="4">TPM domain-containing protein</fullName>
    </submittedName>
</protein>
<evidence type="ECO:0000256" key="2">
    <source>
        <dbReference type="SAM" id="SignalP"/>
    </source>
</evidence>
<dbReference type="Pfam" id="PF04536">
    <property type="entry name" value="TPM_phosphatase"/>
    <property type="match status" value="1"/>
</dbReference>
<accession>A0ABV6PEA8</accession>
<keyword evidence="2" id="KW-0732">Signal</keyword>
<proteinExistence type="predicted"/>
<sequence length="282" mass="29066">MRPALTSAPLVRLLLALIAMVLASAATMARAELPARPTGPILDAASILPDAKEAALDRKLRDYNLRTGRALMVVSVTSLDGEDVATYANNLGHAWGVGGKDSDQGLIFLVAPTERKVRIETGYGLEQYLPDVLASRIIRDHVTPRFKAGDMPGGIDAGIDAITAQLDRDPADAKAVAEAAKAAAAQRSADSGGSGIAGVVFWLILMIVLISFFNRRGRRGYRRSGIDPGIILWGISEAMHHGRGGGGSDWGGFGGGGGGGGGSDWGGFGGGDFGGGGASGDW</sequence>
<dbReference type="Proteomes" id="UP001589943">
    <property type="component" value="Unassembled WGS sequence"/>
</dbReference>
<feature type="chain" id="PRO_5046005224" evidence="2">
    <location>
        <begin position="32"/>
        <end position="282"/>
    </location>
</feature>
<feature type="transmembrane region" description="Helical" evidence="1">
    <location>
        <begin position="195"/>
        <end position="213"/>
    </location>
</feature>
<keyword evidence="1" id="KW-0812">Transmembrane</keyword>
<keyword evidence="1" id="KW-1133">Transmembrane helix</keyword>
<evidence type="ECO:0000313" key="5">
    <source>
        <dbReference type="Proteomes" id="UP001589943"/>
    </source>
</evidence>
<dbReference type="InterPro" id="IPR007621">
    <property type="entry name" value="TPM_dom"/>
</dbReference>
<feature type="domain" description="TPM" evidence="3">
    <location>
        <begin position="42"/>
        <end position="164"/>
    </location>
</feature>
<reference evidence="4 5" key="1">
    <citation type="submission" date="2024-09" db="EMBL/GenBank/DDBJ databases">
        <authorList>
            <person name="Sun Q."/>
            <person name="Mori K."/>
        </authorList>
    </citation>
    <scope>NUCLEOTIDE SEQUENCE [LARGE SCALE GENOMIC DNA]</scope>
    <source>
        <strain evidence="4 5">NCAIM B.02537</strain>
    </source>
</reference>
<dbReference type="EMBL" id="JBHLTL010000001">
    <property type="protein sequence ID" value="MFC0588151.1"/>
    <property type="molecule type" value="Genomic_DNA"/>
</dbReference>
<keyword evidence="5" id="KW-1185">Reference proteome</keyword>
<gene>
    <name evidence="4" type="ORF">ACFFF7_01860</name>
</gene>
<evidence type="ECO:0000313" key="4">
    <source>
        <dbReference type="EMBL" id="MFC0588151.1"/>
    </source>
</evidence>
<dbReference type="RefSeq" id="WP_379479658.1">
    <property type="nucleotide sequence ID" value="NZ_JBHLTL010000001.1"/>
</dbReference>
<comment type="caution">
    <text evidence="4">The sequence shown here is derived from an EMBL/GenBank/DDBJ whole genome shotgun (WGS) entry which is preliminary data.</text>
</comment>
<dbReference type="PANTHER" id="PTHR30373">
    <property type="entry name" value="UPF0603 PROTEIN YGCG"/>
    <property type="match status" value="1"/>
</dbReference>
<name>A0ABV6PEA8_9SPHN</name>
<evidence type="ECO:0000256" key="1">
    <source>
        <dbReference type="SAM" id="Phobius"/>
    </source>
</evidence>
<dbReference type="Gene3D" id="3.10.310.50">
    <property type="match status" value="1"/>
</dbReference>
<evidence type="ECO:0000259" key="3">
    <source>
        <dbReference type="Pfam" id="PF04536"/>
    </source>
</evidence>
<feature type="signal peptide" evidence="2">
    <location>
        <begin position="1"/>
        <end position="31"/>
    </location>
</feature>
<keyword evidence="1" id="KW-0472">Membrane</keyword>